<evidence type="ECO:0000256" key="3">
    <source>
        <dbReference type="ARBA" id="ARBA00023125"/>
    </source>
</evidence>
<dbReference type="InterPro" id="IPR013325">
    <property type="entry name" value="RNA_pol_sigma_r2"/>
</dbReference>
<keyword evidence="2" id="KW-0731">Sigma factor</keyword>
<comment type="caution">
    <text evidence="6">The sequence shown here is derived from an EMBL/GenBank/DDBJ whole genome shotgun (WGS) entry which is preliminary data.</text>
</comment>
<sequence>MNATPDTRASLLIRVRDPADQAAWHEFVEIYRPVILRMARQKGMQEADAEDVAQLVLVAISKAVEQRPHDPQRAMFRTWLHRVAHNAILNALIRGKPDRGSGKSELQALLNEHASHNGPDSSLLRLEYRREVFRWAARHVRLEFQPDTWDLFWLTAVEGREIEEVAQEYGKNRGAIYAARSRVVRRIQEKAAEYERDL</sequence>
<dbReference type="EMBL" id="DQAY01000200">
    <property type="protein sequence ID" value="HCO27470.1"/>
    <property type="molecule type" value="Genomic_DNA"/>
</dbReference>
<dbReference type="NCBIfam" id="TIGR02937">
    <property type="entry name" value="sigma70-ECF"/>
    <property type="match status" value="1"/>
</dbReference>
<gene>
    <name evidence="6" type="ORF">DIT97_32375</name>
</gene>
<dbReference type="Proteomes" id="UP000263642">
    <property type="component" value="Unassembled WGS sequence"/>
</dbReference>
<dbReference type="PANTHER" id="PTHR43133:SF8">
    <property type="entry name" value="RNA POLYMERASE SIGMA FACTOR HI_1459-RELATED"/>
    <property type="match status" value="1"/>
</dbReference>
<evidence type="ECO:0000256" key="1">
    <source>
        <dbReference type="ARBA" id="ARBA00023015"/>
    </source>
</evidence>
<dbReference type="InterPro" id="IPR053721">
    <property type="entry name" value="Fimbrial_Adhesin_Reg"/>
</dbReference>
<dbReference type="Gene3D" id="1.10.10.2690">
    <property type="match status" value="1"/>
</dbReference>
<dbReference type="GO" id="GO:0016987">
    <property type="term" value="F:sigma factor activity"/>
    <property type="evidence" value="ECO:0007669"/>
    <property type="project" value="UniProtKB-KW"/>
</dbReference>
<dbReference type="InterPro" id="IPR014284">
    <property type="entry name" value="RNA_pol_sigma-70_dom"/>
</dbReference>
<dbReference type="InterPro" id="IPR039425">
    <property type="entry name" value="RNA_pol_sigma-70-like"/>
</dbReference>
<dbReference type="AlphaFoldDB" id="A0A3D3RIJ9"/>
<feature type="domain" description="RNA polymerase sigma-70 region 2" evidence="5">
    <location>
        <begin position="28"/>
        <end position="92"/>
    </location>
</feature>
<evidence type="ECO:0000256" key="4">
    <source>
        <dbReference type="ARBA" id="ARBA00023163"/>
    </source>
</evidence>
<evidence type="ECO:0000313" key="7">
    <source>
        <dbReference type="Proteomes" id="UP000263642"/>
    </source>
</evidence>
<protein>
    <submittedName>
        <fullName evidence="6">RNA polymerase subunit sigma</fullName>
    </submittedName>
</protein>
<evidence type="ECO:0000313" key="6">
    <source>
        <dbReference type="EMBL" id="HCO27470.1"/>
    </source>
</evidence>
<dbReference type="Gene3D" id="1.10.1740.10">
    <property type="match status" value="1"/>
</dbReference>
<keyword evidence="4" id="KW-0804">Transcription</keyword>
<dbReference type="GO" id="GO:0003677">
    <property type="term" value="F:DNA binding"/>
    <property type="evidence" value="ECO:0007669"/>
    <property type="project" value="UniProtKB-KW"/>
</dbReference>
<organism evidence="6 7">
    <name type="scientific">Gimesia maris</name>
    <dbReference type="NCBI Taxonomy" id="122"/>
    <lineage>
        <taxon>Bacteria</taxon>
        <taxon>Pseudomonadati</taxon>
        <taxon>Planctomycetota</taxon>
        <taxon>Planctomycetia</taxon>
        <taxon>Planctomycetales</taxon>
        <taxon>Planctomycetaceae</taxon>
        <taxon>Gimesia</taxon>
    </lineage>
</organism>
<keyword evidence="1" id="KW-0805">Transcription regulation</keyword>
<keyword evidence="3" id="KW-0238">DNA-binding</keyword>
<evidence type="ECO:0000256" key="2">
    <source>
        <dbReference type="ARBA" id="ARBA00023082"/>
    </source>
</evidence>
<dbReference type="InterPro" id="IPR007627">
    <property type="entry name" value="RNA_pol_sigma70_r2"/>
</dbReference>
<proteinExistence type="predicted"/>
<dbReference type="PANTHER" id="PTHR43133">
    <property type="entry name" value="RNA POLYMERASE ECF-TYPE SIGMA FACTO"/>
    <property type="match status" value="1"/>
</dbReference>
<dbReference type="GO" id="GO:0006352">
    <property type="term" value="P:DNA-templated transcription initiation"/>
    <property type="evidence" value="ECO:0007669"/>
    <property type="project" value="InterPro"/>
</dbReference>
<accession>A0A3D3RIJ9</accession>
<dbReference type="SUPFAM" id="SSF88946">
    <property type="entry name" value="Sigma2 domain of RNA polymerase sigma factors"/>
    <property type="match status" value="1"/>
</dbReference>
<reference evidence="6 7" key="1">
    <citation type="journal article" date="2018" name="Nat. Biotechnol.">
        <title>A standardized bacterial taxonomy based on genome phylogeny substantially revises the tree of life.</title>
        <authorList>
            <person name="Parks D.H."/>
            <person name="Chuvochina M."/>
            <person name="Waite D.W."/>
            <person name="Rinke C."/>
            <person name="Skarshewski A."/>
            <person name="Chaumeil P.A."/>
            <person name="Hugenholtz P."/>
        </authorList>
    </citation>
    <scope>NUCLEOTIDE SEQUENCE [LARGE SCALE GENOMIC DNA]</scope>
    <source>
        <strain evidence="6">UBA9375</strain>
    </source>
</reference>
<dbReference type="Pfam" id="PF04542">
    <property type="entry name" value="Sigma70_r2"/>
    <property type="match status" value="1"/>
</dbReference>
<evidence type="ECO:0000259" key="5">
    <source>
        <dbReference type="Pfam" id="PF04542"/>
    </source>
</evidence>
<name>A0A3D3RIJ9_9PLAN</name>